<reference evidence="2 3" key="1">
    <citation type="submission" date="2020-06" db="EMBL/GenBank/DDBJ databases">
        <title>Dyadobacter sandarakinus sp. nov., isolated from the soil of the Arctic Yellow River Station.</title>
        <authorList>
            <person name="Zhang Y."/>
            <person name="Peng F."/>
        </authorList>
    </citation>
    <scope>NUCLEOTIDE SEQUENCE [LARGE SCALE GENOMIC DNA]</scope>
    <source>
        <strain evidence="2 3">Q3-56</strain>
    </source>
</reference>
<name>A0ABX7I7V4_9BACT</name>
<accession>A0ABX7I7V4</accession>
<feature type="chain" id="PRO_5045973151" evidence="1">
    <location>
        <begin position="25"/>
        <end position="70"/>
    </location>
</feature>
<evidence type="ECO:0000313" key="2">
    <source>
        <dbReference type="EMBL" id="QRR02169.1"/>
    </source>
</evidence>
<dbReference type="RefSeq" id="WP_204656822.1">
    <property type="nucleotide sequence ID" value="NZ_CP056775.1"/>
</dbReference>
<keyword evidence="1" id="KW-0732">Signal</keyword>
<gene>
    <name evidence="2" type="ORF">HWI92_15275</name>
</gene>
<keyword evidence="3" id="KW-1185">Reference proteome</keyword>
<evidence type="ECO:0000313" key="3">
    <source>
        <dbReference type="Proteomes" id="UP000612680"/>
    </source>
</evidence>
<organism evidence="2 3">
    <name type="scientific">Dyadobacter sandarakinus</name>
    <dbReference type="NCBI Taxonomy" id="2747268"/>
    <lineage>
        <taxon>Bacteria</taxon>
        <taxon>Pseudomonadati</taxon>
        <taxon>Bacteroidota</taxon>
        <taxon>Cytophagia</taxon>
        <taxon>Cytophagales</taxon>
        <taxon>Spirosomataceae</taxon>
        <taxon>Dyadobacter</taxon>
    </lineage>
</organism>
<dbReference type="Proteomes" id="UP000612680">
    <property type="component" value="Chromosome"/>
</dbReference>
<protein>
    <submittedName>
        <fullName evidence="2">Uncharacterized protein</fullName>
    </submittedName>
</protein>
<dbReference type="EMBL" id="CP056775">
    <property type="protein sequence ID" value="QRR02169.1"/>
    <property type="molecule type" value="Genomic_DNA"/>
</dbReference>
<evidence type="ECO:0000256" key="1">
    <source>
        <dbReference type="SAM" id="SignalP"/>
    </source>
</evidence>
<feature type="signal peptide" evidence="1">
    <location>
        <begin position="1"/>
        <end position="24"/>
    </location>
</feature>
<sequence>MLKRKKTLAAALFPALLLPSCKDAENPSRPGTRPAKRHPDIKAGSCIYGQVPEMRGAVAGSTAEGNWYKA</sequence>
<proteinExistence type="predicted"/>